<dbReference type="EMBL" id="JACHXK010000005">
    <property type="protein sequence ID" value="MBB3110524.1"/>
    <property type="molecule type" value="Genomic_DNA"/>
</dbReference>
<evidence type="ECO:0000256" key="16">
    <source>
        <dbReference type="ARBA" id="ARBA00033018"/>
    </source>
</evidence>
<evidence type="ECO:0000313" key="20">
    <source>
        <dbReference type="EMBL" id="MBB3110524.1"/>
    </source>
</evidence>
<feature type="transmembrane region" description="Helical" evidence="19">
    <location>
        <begin position="143"/>
        <end position="163"/>
    </location>
</feature>
<dbReference type="EC" id="2.7.8.5" evidence="6"/>
<dbReference type="RefSeq" id="WP_183600439.1">
    <property type="nucleotide sequence ID" value="NZ_JACHXK010000005.1"/>
</dbReference>
<keyword evidence="15" id="KW-1208">Phospholipid metabolism</keyword>
<evidence type="ECO:0000256" key="14">
    <source>
        <dbReference type="ARBA" id="ARBA00023209"/>
    </source>
</evidence>
<comment type="subcellular location">
    <subcellularLocation>
        <location evidence="2">Membrane</location>
        <topology evidence="2">Multi-pass membrane protein</topology>
    </subcellularLocation>
</comment>
<feature type="transmembrane region" description="Helical" evidence="19">
    <location>
        <begin position="68"/>
        <end position="93"/>
    </location>
</feature>
<feature type="transmembrane region" description="Helical" evidence="19">
    <location>
        <begin position="114"/>
        <end position="137"/>
    </location>
</feature>
<dbReference type="InterPro" id="IPR000462">
    <property type="entry name" value="CDP-OH_P_trans"/>
</dbReference>
<evidence type="ECO:0000256" key="8">
    <source>
        <dbReference type="ARBA" id="ARBA00022516"/>
    </source>
</evidence>
<comment type="function">
    <text evidence="1">This protein catalyzes the committed step to the synthesis of the acidic phospholipids.</text>
</comment>
<sequence>MNFPTMLTMLRFALIPVYILVFASGHMKWALVVVLAAGLTDILDGYLARRNGQVTMIGAMLDPLADKSMMIAVIISLLVTGHLHWGACVAFFIRDLGMIAGSAFFHFRGKKTVPANWMGKLTTVLYYAAIVFIFFELPFAQAYLWGVILFSFLTSVIYVVLFARLNRYKTDGAQGSARTTHIP</sequence>
<dbReference type="PIRSF" id="PIRSF000847">
    <property type="entry name" value="Phos_ph_gly_syn"/>
    <property type="match status" value="1"/>
</dbReference>
<name>A0A7W5AXB9_9BACL</name>
<evidence type="ECO:0000256" key="5">
    <source>
        <dbReference type="ARBA" id="ARBA00010441"/>
    </source>
</evidence>
<reference evidence="20 21" key="1">
    <citation type="submission" date="2020-08" db="EMBL/GenBank/DDBJ databases">
        <title>Genomic Encyclopedia of Type Strains, Phase III (KMG-III): the genomes of soil and plant-associated and newly described type strains.</title>
        <authorList>
            <person name="Whitman W."/>
        </authorList>
    </citation>
    <scope>NUCLEOTIDE SEQUENCE [LARGE SCALE GENOMIC DNA]</scope>
    <source>
        <strain evidence="20 21">CECT 5862</strain>
    </source>
</reference>
<keyword evidence="12" id="KW-0443">Lipid metabolism</keyword>
<evidence type="ECO:0000256" key="1">
    <source>
        <dbReference type="ARBA" id="ARBA00003973"/>
    </source>
</evidence>
<dbReference type="Gene3D" id="1.20.120.1760">
    <property type="match status" value="1"/>
</dbReference>
<evidence type="ECO:0000256" key="12">
    <source>
        <dbReference type="ARBA" id="ARBA00023098"/>
    </source>
</evidence>
<dbReference type="InterPro" id="IPR050324">
    <property type="entry name" value="CDP-alcohol_PTase-I"/>
</dbReference>
<dbReference type="AlphaFoldDB" id="A0A7W5AXB9"/>
<evidence type="ECO:0000256" key="6">
    <source>
        <dbReference type="ARBA" id="ARBA00013170"/>
    </source>
</evidence>
<keyword evidence="21" id="KW-1185">Reference proteome</keyword>
<accession>A0A7W5AXB9</accession>
<dbReference type="Proteomes" id="UP000570361">
    <property type="component" value="Unassembled WGS sequence"/>
</dbReference>
<dbReference type="PROSITE" id="PS00379">
    <property type="entry name" value="CDP_ALCOHOL_P_TRANSF"/>
    <property type="match status" value="1"/>
</dbReference>
<dbReference type="InterPro" id="IPR043130">
    <property type="entry name" value="CDP-OH_PTrfase_TM_dom"/>
</dbReference>
<organism evidence="20 21">
    <name type="scientific">Paenibacillus phyllosphaerae</name>
    <dbReference type="NCBI Taxonomy" id="274593"/>
    <lineage>
        <taxon>Bacteria</taxon>
        <taxon>Bacillati</taxon>
        <taxon>Bacillota</taxon>
        <taxon>Bacilli</taxon>
        <taxon>Bacillales</taxon>
        <taxon>Paenibacillaceae</taxon>
        <taxon>Paenibacillus</taxon>
    </lineage>
</organism>
<evidence type="ECO:0000256" key="7">
    <source>
        <dbReference type="ARBA" id="ARBA00014944"/>
    </source>
</evidence>
<evidence type="ECO:0000256" key="15">
    <source>
        <dbReference type="ARBA" id="ARBA00023264"/>
    </source>
</evidence>
<evidence type="ECO:0000256" key="17">
    <source>
        <dbReference type="ARBA" id="ARBA00048586"/>
    </source>
</evidence>
<evidence type="ECO:0000256" key="2">
    <source>
        <dbReference type="ARBA" id="ARBA00004141"/>
    </source>
</evidence>
<proteinExistence type="inferred from homology"/>
<keyword evidence="10 19" id="KW-0812">Transmembrane</keyword>
<evidence type="ECO:0000256" key="11">
    <source>
        <dbReference type="ARBA" id="ARBA00022989"/>
    </source>
</evidence>
<dbReference type="PANTHER" id="PTHR14269:SF62">
    <property type="entry name" value="CDP-DIACYLGLYCEROL--GLYCEROL-3-PHOSPHATE 3-PHOSPHATIDYLTRANSFERASE 1, CHLOROPLASTIC"/>
    <property type="match status" value="1"/>
</dbReference>
<evidence type="ECO:0000256" key="19">
    <source>
        <dbReference type="SAM" id="Phobius"/>
    </source>
</evidence>
<evidence type="ECO:0000256" key="9">
    <source>
        <dbReference type="ARBA" id="ARBA00022679"/>
    </source>
</evidence>
<evidence type="ECO:0000256" key="3">
    <source>
        <dbReference type="ARBA" id="ARBA00005042"/>
    </source>
</evidence>
<evidence type="ECO:0000256" key="18">
    <source>
        <dbReference type="RuleBase" id="RU003750"/>
    </source>
</evidence>
<dbReference type="GO" id="GO:0016020">
    <property type="term" value="C:membrane"/>
    <property type="evidence" value="ECO:0007669"/>
    <property type="project" value="UniProtKB-SubCell"/>
</dbReference>
<comment type="pathway">
    <text evidence="3">Phospholipid metabolism; phosphatidylglycerol biosynthesis; phosphatidylglycerol from CDP-diacylglycerol: step 1/2.</text>
</comment>
<protein>
    <recommendedName>
        <fullName evidence="7">CDP-diacylglycerol--glycerol-3-phosphate 3-phosphatidyltransferase</fullName>
        <ecNumber evidence="6">2.7.8.5</ecNumber>
    </recommendedName>
    <alternativeName>
        <fullName evidence="16">Phosphatidylglycerophosphate synthase</fullName>
    </alternativeName>
</protein>
<dbReference type="UniPathway" id="UPA00084">
    <property type="reaction ID" value="UER00503"/>
</dbReference>
<comment type="similarity">
    <text evidence="5 18">Belongs to the CDP-alcohol phosphatidyltransferase class-I family.</text>
</comment>
<dbReference type="InterPro" id="IPR048254">
    <property type="entry name" value="CDP_ALCOHOL_P_TRANSF_CS"/>
</dbReference>
<comment type="pathway">
    <text evidence="4">Lipid metabolism.</text>
</comment>
<dbReference type="InterPro" id="IPR004570">
    <property type="entry name" value="Phosphatidylglycerol_P_synth"/>
</dbReference>
<keyword evidence="8" id="KW-0444">Lipid biosynthesis</keyword>
<keyword evidence="13 19" id="KW-0472">Membrane</keyword>
<evidence type="ECO:0000313" key="21">
    <source>
        <dbReference type="Proteomes" id="UP000570361"/>
    </source>
</evidence>
<evidence type="ECO:0000256" key="13">
    <source>
        <dbReference type="ARBA" id="ARBA00023136"/>
    </source>
</evidence>
<feature type="transmembrane region" description="Helical" evidence="19">
    <location>
        <begin position="6"/>
        <end position="23"/>
    </location>
</feature>
<evidence type="ECO:0000256" key="4">
    <source>
        <dbReference type="ARBA" id="ARBA00005189"/>
    </source>
</evidence>
<keyword evidence="14" id="KW-0594">Phospholipid biosynthesis</keyword>
<dbReference type="PANTHER" id="PTHR14269">
    <property type="entry name" value="CDP-DIACYLGLYCEROL--GLYCEROL-3-PHOSPHATE 3-PHOSPHATIDYLTRANSFERASE-RELATED"/>
    <property type="match status" value="1"/>
</dbReference>
<gene>
    <name evidence="20" type="ORF">FHS18_002591</name>
</gene>
<dbReference type="Pfam" id="PF01066">
    <property type="entry name" value="CDP-OH_P_transf"/>
    <property type="match status" value="1"/>
</dbReference>
<dbReference type="GO" id="GO:0006655">
    <property type="term" value="P:phosphatidylglycerol biosynthetic process"/>
    <property type="evidence" value="ECO:0007669"/>
    <property type="project" value="UniProtKB-UniPathway"/>
</dbReference>
<comment type="caution">
    <text evidence="20">The sequence shown here is derived from an EMBL/GenBank/DDBJ whole genome shotgun (WGS) entry which is preliminary data.</text>
</comment>
<dbReference type="GO" id="GO:0008444">
    <property type="term" value="F:CDP-diacylglycerol-glycerol-3-phosphate 3-phosphatidyltransferase activity"/>
    <property type="evidence" value="ECO:0007669"/>
    <property type="project" value="UniProtKB-EC"/>
</dbReference>
<evidence type="ECO:0000256" key="10">
    <source>
        <dbReference type="ARBA" id="ARBA00022692"/>
    </source>
</evidence>
<keyword evidence="11 19" id="KW-1133">Transmembrane helix</keyword>
<comment type="catalytic activity">
    <reaction evidence="17">
        <text>a CDP-1,2-diacyl-sn-glycerol + sn-glycerol 3-phosphate = a 1,2-diacyl-sn-glycero-3-phospho-(1'-sn-glycero-3'-phosphate) + CMP + H(+)</text>
        <dbReference type="Rhea" id="RHEA:12593"/>
        <dbReference type="ChEBI" id="CHEBI:15378"/>
        <dbReference type="ChEBI" id="CHEBI:57597"/>
        <dbReference type="ChEBI" id="CHEBI:58332"/>
        <dbReference type="ChEBI" id="CHEBI:60110"/>
        <dbReference type="ChEBI" id="CHEBI:60377"/>
        <dbReference type="EC" id="2.7.8.5"/>
    </reaction>
</comment>
<keyword evidence="9 18" id="KW-0808">Transferase</keyword>